<sequence length="218" mass="24023">PKPESSSDTEELPSEDEDSRHVSKAHQKDERHPGEPKPSTSGKPKASTSAKPNRPPSPAPRVSFADAPSSSSSDDDDETVFNRRLSKKKTLREGTPWPPSPRPDEEQKRVRIASPIADAYDFDDVEGTQMDVEEGGFGQQDLDSFETQSSSHGDDGSYRPTQQTQTQVDIDTSFEPTQTQDNSAEADKSGTLEDSCRFGVLVDALPPSRKTESYRRKL</sequence>
<feature type="compositionally biased region" description="Polar residues" evidence="1">
    <location>
        <begin position="38"/>
        <end position="51"/>
    </location>
</feature>
<accession>A0A166MS10</accession>
<proteinExistence type="predicted"/>
<organism evidence="2 3">
    <name type="scientific">Exidia glandulosa HHB12029</name>
    <dbReference type="NCBI Taxonomy" id="1314781"/>
    <lineage>
        <taxon>Eukaryota</taxon>
        <taxon>Fungi</taxon>
        <taxon>Dikarya</taxon>
        <taxon>Basidiomycota</taxon>
        <taxon>Agaricomycotina</taxon>
        <taxon>Agaricomycetes</taxon>
        <taxon>Auriculariales</taxon>
        <taxon>Exidiaceae</taxon>
        <taxon>Exidia</taxon>
    </lineage>
</organism>
<feature type="compositionally biased region" description="Basic and acidic residues" evidence="1">
    <location>
        <begin position="18"/>
        <end position="35"/>
    </location>
</feature>
<feature type="compositionally biased region" description="Acidic residues" evidence="1">
    <location>
        <begin position="120"/>
        <end position="134"/>
    </location>
</feature>
<evidence type="ECO:0000256" key="1">
    <source>
        <dbReference type="SAM" id="MobiDB-lite"/>
    </source>
</evidence>
<evidence type="ECO:0000313" key="2">
    <source>
        <dbReference type="EMBL" id="KZV78332.1"/>
    </source>
</evidence>
<dbReference type="EMBL" id="KV426945">
    <property type="protein sequence ID" value="KZV78332.1"/>
    <property type="molecule type" value="Genomic_DNA"/>
</dbReference>
<feature type="compositionally biased region" description="Acidic residues" evidence="1">
    <location>
        <begin position="7"/>
        <end position="17"/>
    </location>
</feature>
<gene>
    <name evidence="2" type="ORF">EXIGLDRAFT_783972</name>
</gene>
<feature type="compositionally biased region" description="Polar residues" evidence="1">
    <location>
        <begin position="168"/>
        <end position="183"/>
    </location>
</feature>
<dbReference type="AlphaFoldDB" id="A0A166MS10"/>
<feature type="non-terminal residue" evidence="2">
    <location>
        <position position="1"/>
    </location>
</feature>
<dbReference type="InParanoid" id="A0A166MS10"/>
<feature type="region of interest" description="Disordered" evidence="1">
    <location>
        <begin position="1"/>
        <end position="192"/>
    </location>
</feature>
<feature type="compositionally biased region" description="Polar residues" evidence="1">
    <location>
        <begin position="141"/>
        <end position="151"/>
    </location>
</feature>
<protein>
    <submittedName>
        <fullName evidence="2">Uncharacterized protein</fullName>
    </submittedName>
</protein>
<name>A0A166MS10_EXIGL</name>
<dbReference type="Proteomes" id="UP000077266">
    <property type="component" value="Unassembled WGS sequence"/>
</dbReference>
<keyword evidence="3" id="KW-1185">Reference proteome</keyword>
<reference evidence="2 3" key="1">
    <citation type="journal article" date="2016" name="Mol. Biol. Evol.">
        <title>Comparative Genomics of Early-Diverging Mushroom-Forming Fungi Provides Insights into the Origins of Lignocellulose Decay Capabilities.</title>
        <authorList>
            <person name="Nagy L.G."/>
            <person name="Riley R."/>
            <person name="Tritt A."/>
            <person name="Adam C."/>
            <person name="Daum C."/>
            <person name="Floudas D."/>
            <person name="Sun H."/>
            <person name="Yadav J.S."/>
            <person name="Pangilinan J."/>
            <person name="Larsson K.H."/>
            <person name="Matsuura K."/>
            <person name="Barry K."/>
            <person name="Labutti K."/>
            <person name="Kuo R."/>
            <person name="Ohm R.A."/>
            <person name="Bhattacharya S.S."/>
            <person name="Shirouzu T."/>
            <person name="Yoshinaga Y."/>
            <person name="Martin F.M."/>
            <person name="Grigoriev I.V."/>
            <person name="Hibbett D.S."/>
        </authorList>
    </citation>
    <scope>NUCLEOTIDE SEQUENCE [LARGE SCALE GENOMIC DNA]</scope>
    <source>
        <strain evidence="2 3">HHB12029</strain>
    </source>
</reference>
<evidence type="ECO:0000313" key="3">
    <source>
        <dbReference type="Proteomes" id="UP000077266"/>
    </source>
</evidence>